<name>A0A2S3ZC37_9MICO</name>
<dbReference type="Proteomes" id="UP000237340">
    <property type="component" value="Unassembled WGS sequence"/>
</dbReference>
<comment type="caution">
    <text evidence="3">The sequence shown here is derived from an EMBL/GenBank/DDBJ whole genome shotgun (WGS) entry which is preliminary data.</text>
</comment>
<feature type="transmembrane region" description="Helical" evidence="2">
    <location>
        <begin position="12"/>
        <end position="31"/>
    </location>
</feature>
<keyword evidence="2" id="KW-1133">Transmembrane helix</keyword>
<evidence type="ECO:0000256" key="2">
    <source>
        <dbReference type="SAM" id="Phobius"/>
    </source>
</evidence>
<dbReference type="RefSeq" id="WP_103461340.1">
    <property type="nucleotide sequence ID" value="NZ_PPXD01000023.1"/>
</dbReference>
<dbReference type="AlphaFoldDB" id="A0A2S3ZC37"/>
<keyword evidence="2" id="KW-0812">Transmembrane</keyword>
<feature type="transmembrane region" description="Helical" evidence="2">
    <location>
        <begin position="184"/>
        <end position="203"/>
    </location>
</feature>
<evidence type="ECO:0000256" key="1">
    <source>
        <dbReference type="SAM" id="MobiDB-lite"/>
    </source>
</evidence>
<keyword evidence="4" id="KW-1185">Reference proteome</keyword>
<accession>A0A2S3ZC37</accession>
<dbReference type="EMBL" id="PPXD01000023">
    <property type="protein sequence ID" value="POH63431.1"/>
    <property type="molecule type" value="Genomic_DNA"/>
</dbReference>
<sequence length="241" mass="25683">MTAAGLLRVLLRRWYVVVAVFAVLGVTFVTLDEAGGAYVSQSKVVFVVPDAAAVGVFDDRQRDTLLEFVGAIEQEINDGKLPDRLSPDAPLFGAGVSEGYQVVIPNTGGQWEYSFPDPVLSVRVAGQDPDRVRETLNTLLDRIDVLTADRQSTLDPRDAISTERVPAEATVSHVGGSRRTQARALLVLGLVGLGVAATAATLVDRLAGRTPRPRRQDGPAGQTLPPTTSPGTTAQQTERVT</sequence>
<organism evidence="3 4">
    <name type="scientific">Cryobacterium zongtaii</name>
    <dbReference type="NCBI Taxonomy" id="1259217"/>
    <lineage>
        <taxon>Bacteria</taxon>
        <taxon>Bacillati</taxon>
        <taxon>Actinomycetota</taxon>
        <taxon>Actinomycetes</taxon>
        <taxon>Micrococcales</taxon>
        <taxon>Microbacteriaceae</taxon>
        <taxon>Cryobacterium</taxon>
    </lineage>
</organism>
<protein>
    <submittedName>
        <fullName evidence="3">Uncharacterized protein</fullName>
    </submittedName>
</protein>
<gene>
    <name evidence="3" type="ORF">C3B61_14640</name>
</gene>
<keyword evidence="2" id="KW-0472">Membrane</keyword>
<evidence type="ECO:0000313" key="4">
    <source>
        <dbReference type="Proteomes" id="UP000237340"/>
    </source>
</evidence>
<proteinExistence type="predicted"/>
<reference evidence="3 4" key="1">
    <citation type="submission" date="2018-01" db="EMBL/GenBank/DDBJ databases">
        <title>Cryobacterium sp. nov., from glaciers in China.</title>
        <authorList>
            <person name="Liu Q."/>
            <person name="Xin Y.-H."/>
        </authorList>
    </citation>
    <scope>NUCLEOTIDE SEQUENCE [LARGE SCALE GENOMIC DNA]</scope>
    <source>
        <strain evidence="3 4">TMN-42</strain>
    </source>
</reference>
<feature type="region of interest" description="Disordered" evidence="1">
    <location>
        <begin position="206"/>
        <end position="241"/>
    </location>
</feature>
<evidence type="ECO:0000313" key="3">
    <source>
        <dbReference type="EMBL" id="POH63431.1"/>
    </source>
</evidence>
<feature type="compositionally biased region" description="Polar residues" evidence="1">
    <location>
        <begin position="224"/>
        <end position="241"/>
    </location>
</feature>